<protein>
    <submittedName>
        <fullName evidence="2">Uncharacterized protein</fullName>
    </submittedName>
</protein>
<dbReference type="InterPro" id="IPR011990">
    <property type="entry name" value="TPR-like_helical_dom_sf"/>
</dbReference>
<reference evidence="2 3" key="2">
    <citation type="submission" date="2018-06" db="EMBL/GenBank/DDBJ databases">
        <title>Metagenomic assembly of (sub)arctic Cyanobacteria and their associated microbiome from non-axenic cultures.</title>
        <authorList>
            <person name="Baurain D."/>
        </authorList>
    </citation>
    <scope>NUCLEOTIDE SEQUENCE [LARGE SCALE GENOMIC DNA]</scope>
    <source>
        <strain evidence="2">ULC027bin1</strain>
    </source>
</reference>
<dbReference type="SUPFAM" id="SSF48452">
    <property type="entry name" value="TPR-like"/>
    <property type="match status" value="2"/>
</dbReference>
<dbReference type="Gene3D" id="1.25.40.10">
    <property type="entry name" value="Tetratricopeptide repeat domain"/>
    <property type="match status" value="1"/>
</dbReference>
<organism evidence="2 3">
    <name type="scientific">Phormidesmis priestleyi</name>
    <dbReference type="NCBI Taxonomy" id="268141"/>
    <lineage>
        <taxon>Bacteria</taxon>
        <taxon>Bacillati</taxon>
        <taxon>Cyanobacteriota</taxon>
        <taxon>Cyanophyceae</taxon>
        <taxon>Leptolyngbyales</taxon>
        <taxon>Leptolyngbyaceae</taxon>
        <taxon>Phormidesmis</taxon>
    </lineage>
</organism>
<name>A0A2W4WTK1_9CYAN</name>
<feature type="repeat" description="TPR" evidence="1">
    <location>
        <begin position="285"/>
        <end position="318"/>
    </location>
</feature>
<dbReference type="Proteomes" id="UP000249794">
    <property type="component" value="Unassembled WGS sequence"/>
</dbReference>
<gene>
    <name evidence="2" type="ORF">DCF15_18805</name>
</gene>
<proteinExistence type="predicted"/>
<comment type="caution">
    <text evidence="2">The sequence shown here is derived from an EMBL/GenBank/DDBJ whole genome shotgun (WGS) entry which is preliminary data.</text>
</comment>
<dbReference type="InterPro" id="IPR019734">
    <property type="entry name" value="TPR_rpt"/>
</dbReference>
<reference evidence="3" key="1">
    <citation type="submission" date="2018-04" db="EMBL/GenBank/DDBJ databases">
        <authorList>
            <person name="Cornet L."/>
        </authorList>
    </citation>
    <scope>NUCLEOTIDE SEQUENCE [LARGE SCALE GENOMIC DNA]</scope>
</reference>
<evidence type="ECO:0000313" key="3">
    <source>
        <dbReference type="Proteomes" id="UP000249794"/>
    </source>
</evidence>
<evidence type="ECO:0000256" key="1">
    <source>
        <dbReference type="PROSITE-ProRule" id="PRU00339"/>
    </source>
</evidence>
<keyword evidence="1" id="KW-0802">TPR repeat</keyword>
<sequence length="939" mass="102377">MSHFSASLFCLLSLTIAQQPKRKAMAMALILGLFGALPLSGAPLLAQSLPSASSASSPISADSDAEIYSQVQEQWGTVRSLAQQGQVEAATARLNQSIALAKSIQSIDSRDRILHSIGLGWLNLSAGLEPVQAIAQAMTYETLGTTDQLRVELEKALIAAYVQADQIPQAIALVDPLPSGIRDQQAAYLIETLVQAGNLSAALPLAERFISAESYLRYQTSNSIIRAYIAHRTIQCCSGILQAQPFADPFDQARALEDIARWAGRAGQLETASATVDQIVADHRAPALVELARLYYYRGQPETAIDLLAAATQLPPNPSDAQSGWTATKLIAQAYAEFKQPTQAQQVLDDAANAPLDGDTYFPVSRIEAYLAIGAIDRATVLLNSLNDDGLKYEAMLRVAKTHSDQGRQAEAIALLNQIPDRALMPLPEYADPKVELLTQILDTTIENQPENGSFDLATQIAKSFENPATQVLSWVKIAAIYPENQRTAAIEALDQALVIARTIERDFVLIDRHLSYSKSNADLLEVVAEGYRSIGQADQAVATIREALMALQAFRSESPLALGGVREGEIDYGAIAQLAHDWQQQDFHEEAIGELEKQLAETESGTETSEIETFDTLSATNQILRLVRLTYDPNQAPSERPQHYLARLADLREQPTAPAEQIALLIGLIFVYQEIDQHPAIAEIAQQIIELTAQLPVEERDGSLTSLAFAISPIFASETEALLNLVKDLLSQISSPQSQVEGLRPIINEAVISNQTAVKDLLSQISSPQSQVIGLQLIINEAAISNQTALALAYFEDFLSLSEQSLSPSDRDNALVNLNNTFVFRTADTPTLPPATPAQVAILMRIPQYISDPGLRAFVAISIAPFLSPTESAPFYTALAETLAQQPNTYAKREMLWNSLNYAISLKYFDHAEHLATSLDDGYRQYALGWIETARQQP</sequence>
<accession>A0A2W4WTK1</accession>
<dbReference type="EMBL" id="QBMP01000266">
    <property type="protein sequence ID" value="PZO47642.1"/>
    <property type="molecule type" value="Genomic_DNA"/>
</dbReference>
<dbReference type="AlphaFoldDB" id="A0A2W4WTK1"/>
<dbReference type="PROSITE" id="PS50005">
    <property type="entry name" value="TPR"/>
    <property type="match status" value="1"/>
</dbReference>
<evidence type="ECO:0000313" key="2">
    <source>
        <dbReference type="EMBL" id="PZO47642.1"/>
    </source>
</evidence>